<evidence type="ECO:0000256" key="7">
    <source>
        <dbReference type="SAM" id="Phobius"/>
    </source>
</evidence>
<evidence type="ECO:0000256" key="6">
    <source>
        <dbReference type="ARBA" id="ARBA00023170"/>
    </source>
</evidence>
<dbReference type="AlphaFoldDB" id="A0A811LFT9"/>
<keyword evidence="4 7" id="KW-1133">Transmembrane helix</keyword>
<comment type="subcellular location">
    <subcellularLocation>
        <location evidence="1">Cell membrane</location>
        <topology evidence="1">Multi-pass membrane protein</topology>
    </subcellularLocation>
</comment>
<keyword evidence="5 7" id="KW-0472">Membrane</keyword>
<dbReference type="Proteomes" id="UP000614601">
    <property type="component" value="Unassembled WGS sequence"/>
</dbReference>
<dbReference type="PANTHER" id="PTHR24241:SF59">
    <property type="entry name" value="ADIPOKINETIC HORMONE RECEPTOR, ISOFORM C"/>
    <property type="match status" value="1"/>
</dbReference>
<keyword evidence="6" id="KW-0675">Receptor</keyword>
<dbReference type="EMBL" id="CAJFDH010000005">
    <property type="protein sequence ID" value="CAD5226412.1"/>
    <property type="molecule type" value="Genomic_DNA"/>
</dbReference>
<dbReference type="Gene3D" id="1.20.1070.10">
    <property type="entry name" value="Rhodopsin 7-helix transmembrane proteins"/>
    <property type="match status" value="1"/>
</dbReference>
<evidence type="ECO:0000256" key="3">
    <source>
        <dbReference type="ARBA" id="ARBA00022692"/>
    </source>
</evidence>
<accession>A0A811LFT9</accession>
<evidence type="ECO:0000256" key="5">
    <source>
        <dbReference type="ARBA" id="ARBA00023136"/>
    </source>
</evidence>
<evidence type="ECO:0000313" key="9">
    <source>
        <dbReference type="EMBL" id="CAD5226412.1"/>
    </source>
</evidence>
<name>A0A811LFT9_9BILA</name>
<dbReference type="SUPFAM" id="SSF81321">
    <property type="entry name" value="Family A G protein-coupled receptor-like"/>
    <property type="match status" value="1"/>
</dbReference>
<reference evidence="9" key="1">
    <citation type="submission" date="2020-09" db="EMBL/GenBank/DDBJ databases">
        <authorList>
            <person name="Kikuchi T."/>
        </authorList>
    </citation>
    <scope>NUCLEOTIDE SEQUENCE</scope>
    <source>
        <strain evidence="9">SH1</strain>
    </source>
</reference>
<keyword evidence="3 7" id="KW-0812">Transmembrane</keyword>
<dbReference type="InterPro" id="IPR017452">
    <property type="entry name" value="GPCR_Rhodpsn_7TM"/>
</dbReference>
<organism evidence="9 10">
    <name type="scientific">Bursaphelenchus okinawaensis</name>
    <dbReference type="NCBI Taxonomy" id="465554"/>
    <lineage>
        <taxon>Eukaryota</taxon>
        <taxon>Metazoa</taxon>
        <taxon>Ecdysozoa</taxon>
        <taxon>Nematoda</taxon>
        <taxon>Chromadorea</taxon>
        <taxon>Rhabditida</taxon>
        <taxon>Tylenchina</taxon>
        <taxon>Tylenchomorpha</taxon>
        <taxon>Aphelenchoidea</taxon>
        <taxon>Aphelenchoididae</taxon>
        <taxon>Bursaphelenchus</taxon>
    </lineage>
</organism>
<feature type="transmembrane region" description="Helical" evidence="7">
    <location>
        <begin position="393"/>
        <end position="413"/>
    </location>
</feature>
<sequence length="456" mass="51584">MNNASEWLSAETTPAAPAMPTRSFTEMLEIMIYTICLLIGGPLNAVSFYRLMKNMKKTKNSPTAARSAAQITLLRLNLNIADLLTMFVYTTSQIIWMITYQWYGGDFLCRLCKFFHTFGFYLNSFVVACIAIDRVFGTYNLSTLKASRRSYIRCWKMLVVAWVFAFFLSIPQSFVFRVFEPPGMGKFKQCTPVWTIISYEIDIQISTQKLTPIENKDLIERFHQVLRWERIYNIAHLLFVFWIPALIIVASYALVLCLLNQFTPKSVGESTWKTSLMECLFTGGRYKKASSPTNSYDCDGKTPTTTPRPSVAEVPASLLVSLKQEPDATNCLNTDKKKTLTNYRDRAMSATSVKTESSAMNGNHRLSLATPKIVGTFALQTITLARQRAKRQAAFIIVAYLTFWTPYNLLAVMNTLAPSEGTLKQVASVTLPFLNSLIVVNPIVNPLIYGLFDKQR</sequence>
<evidence type="ECO:0000259" key="8">
    <source>
        <dbReference type="PROSITE" id="PS50262"/>
    </source>
</evidence>
<dbReference type="InterPro" id="IPR000276">
    <property type="entry name" value="GPCR_Rhodpsn"/>
</dbReference>
<dbReference type="EMBL" id="CAJFCW020000005">
    <property type="protein sequence ID" value="CAG9122140.1"/>
    <property type="molecule type" value="Genomic_DNA"/>
</dbReference>
<feature type="transmembrane region" description="Helical" evidence="7">
    <location>
        <begin position="118"/>
        <end position="136"/>
    </location>
</feature>
<dbReference type="PRINTS" id="PR00237">
    <property type="entry name" value="GPCRRHODOPSN"/>
</dbReference>
<feature type="transmembrane region" description="Helical" evidence="7">
    <location>
        <begin position="73"/>
        <end position="98"/>
    </location>
</feature>
<feature type="transmembrane region" description="Helical" evidence="7">
    <location>
        <begin position="30"/>
        <end position="52"/>
    </location>
</feature>
<keyword evidence="10" id="KW-1185">Reference proteome</keyword>
<evidence type="ECO:0000256" key="1">
    <source>
        <dbReference type="ARBA" id="ARBA00004651"/>
    </source>
</evidence>
<dbReference type="Proteomes" id="UP000783686">
    <property type="component" value="Unassembled WGS sequence"/>
</dbReference>
<feature type="domain" description="G-protein coupled receptors family 1 profile" evidence="8">
    <location>
        <begin position="43"/>
        <end position="449"/>
    </location>
</feature>
<dbReference type="GO" id="GO:0005886">
    <property type="term" value="C:plasma membrane"/>
    <property type="evidence" value="ECO:0007669"/>
    <property type="project" value="UniProtKB-SubCell"/>
</dbReference>
<dbReference type="OrthoDB" id="6435638at2759"/>
<comment type="caution">
    <text evidence="9">The sequence shown here is derived from an EMBL/GenBank/DDBJ whole genome shotgun (WGS) entry which is preliminary data.</text>
</comment>
<evidence type="ECO:0000256" key="4">
    <source>
        <dbReference type="ARBA" id="ARBA00022989"/>
    </source>
</evidence>
<feature type="transmembrane region" description="Helical" evidence="7">
    <location>
        <begin position="234"/>
        <end position="259"/>
    </location>
</feature>
<dbReference type="PROSITE" id="PS50262">
    <property type="entry name" value="G_PROTEIN_RECEP_F1_2"/>
    <property type="match status" value="1"/>
</dbReference>
<protein>
    <recommendedName>
        <fullName evidence="8">G-protein coupled receptors family 1 profile domain-containing protein</fullName>
    </recommendedName>
</protein>
<proteinExistence type="predicted"/>
<gene>
    <name evidence="9" type="ORF">BOKJ2_LOCUS12065</name>
</gene>
<dbReference type="GO" id="GO:0004930">
    <property type="term" value="F:G protein-coupled receptor activity"/>
    <property type="evidence" value="ECO:0007669"/>
    <property type="project" value="InterPro"/>
</dbReference>
<evidence type="ECO:0000256" key="2">
    <source>
        <dbReference type="ARBA" id="ARBA00022475"/>
    </source>
</evidence>
<dbReference type="GO" id="GO:0042277">
    <property type="term" value="F:peptide binding"/>
    <property type="evidence" value="ECO:0007669"/>
    <property type="project" value="TreeGrafter"/>
</dbReference>
<dbReference type="Pfam" id="PF00001">
    <property type="entry name" value="7tm_1"/>
    <property type="match status" value="2"/>
</dbReference>
<feature type="transmembrane region" description="Helical" evidence="7">
    <location>
        <begin position="157"/>
        <end position="179"/>
    </location>
</feature>
<feature type="transmembrane region" description="Helical" evidence="7">
    <location>
        <begin position="433"/>
        <end position="452"/>
    </location>
</feature>
<dbReference type="PANTHER" id="PTHR24241">
    <property type="entry name" value="NEUROPEPTIDE RECEPTOR-RELATED G-PROTEIN COUPLED RECEPTOR"/>
    <property type="match status" value="1"/>
</dbReference>
<dbReference type="GO" id="GO:0032870">
    <property type="term" value="P:cellular response to hormone stimulus"/>
    <property type="evidence" value="ECO:0007669"/>
    <property type="project" value="TreeGrafter"/>
</dbReference>
<keyword evidence="2" id="KW-1003">Cell membrane</keyword>
<evidence type="ECO:0000313" key="10">
    <source>
        <dbReference type="Proteomes" id="UP000614601"/>
    </source>
</evidence>